<dbReference type="Proteomes" id="UP000717328">
    <property type="component" value="Unassembled WGS sequence"/>
</dbReference>
<gene>
    <name evidence="1" type="ORF">H0H81_002403</name>
</gene>
<reference evidence="1" key="2">
    <citation type="submission" date="2021-10" db="EMBL/GenBank/DDBJ databases">
        <title>Phylogenomics reveals ancestral predisposition of the termite-cultivated fungus Termitomyces towards a domesticated lifestyle.</title>
        <authorList>
            <person name="Auxier B."/>
            <person name="Grum-Grzhimaylo A."/>
            <person name="Cardenas M.E."/>
            <person name="Lodge J.D."/>
            <person name="Laessoe T."/>
            <person name="Pedersen O."/>
            <person name="Smith M.E."/>
            <person name="Kuyper T.W."/>
            <person name="Franco-Molano E.A."/>
            <person name="Baroni T.J."/>
            <person name="Aanen D.K."/>
        </authorList>
    </citation>
    <scope>NUCLEOTIDE SEQUENCE</scope>
    <source>
        <strain evidence="1">D49</strain>
    </source>
</reference>
<dbReference type="EMBL" id="JABCKI010006478">
    <property type="protein sequence ID" value="KAG5634321.1"/>
    <property type="molecule type" value="Genomic_DNA"/>
</dbReference>
<reference evidence="1" key="1">
    <citation type="submission" date="2021-02" db="EMBL/GenBank/DDBJ databases">
        <authorList>
            <person name="Nieuwenhuis M."/>
            <person name="Van De Peppel L.J.J."/>
        </authorList>
    </citation>
    <scope>NUCLEOTIDE SEQUENCE</scope>
    <source>
        <strain evidence="1">D49</strain>
    </source>
</reference>
<protein>
    <submittedName>
        <fullName evidence="1">Uncharacterized protein</fullName>
    </submittedName>
</protein>
<accession>A0A9P7K3Y8</accession>
<dbReference type="AlphaFoldDB" id="A0A9P7K3Y8"/>
<name>A0A9P7K3Y8_9AGAR</name>
<comment type="caution">
    <text evidence="1">The sequence shown here is derived from an EMBL/GenBank/DDBJ whole genome shotgun (WGS) entry which is preliminary data.</text>
</comment>
<sequence>MPKQPQVKKAKFLTVEWLDASKNIGIEETNRQKLFIKSLAPIYKRTAQENKTDVFYKLLFLIWFDQFPIILNDGFDDDALCIKWAQGRKELREEYRAMAQLGVSLEGHEFDAVITPAECTKTEHLIADDKETTEFCKMLIDDIEERELANQAAKGKVAEVDN</sequence>
<dbReference type="OrthoDB" id="3051448at2759"/>
<evidence type="ECO:0000313" key="1">
    <source>
        <dbReference type="EMBL" id="KAG5634321.1"/>
    </source>
</evidence>
<keyword evidence="2" id="KW-1185">Reference proteome</keyword>
<proteinExistence type="predicted"/>
<organism evidence="1 2">
    <name type="scientific">Sphagnurus paluster</name>
    <dbReference type="NCBI Taxonomy" id="117069"/>
    <lineage>
        <taxon>Eukaryota</taxon>
        <taxon>Fungi</taxon>
        <taxon>Dikarya</taxon>
        <taxon>Basidiomycota</taxon>
        <taxon>Agaricomycotina</taxon>
        <taxon>Agaricomycetes</taxon>
        <taxon>Agaricomycetidae</taxon>
        <taxon>Agaricales</taxon>
        <taxon>Tricholomatineae</taxon>
        <taxon>Lyophyllaceae</taxon>
        <taxon>Sphagnurus</taxon>
    </lineage>
</organism>
<evidence type="ECO:0000313" key="2">
    <source>
        <dbReference type="Proteomes" id="UP000717328"/>
    </source>
</evidence>